<keyword evidence="5" id="KW-0067">ATP-binding</keyword>
<feature type="region of interest" description="Disordered" evidence="8">
    <location>
        <begin position="1685"/>
        <end position="1733"/>
    </location>
</feature>
<name>A0A2C6KM86_9APIC</name>
<feature type="compositionally biased region" description="Polar residues" evidence="8">
    <location>
        <begin position="1605"/>
        <end position="1620"/>
    </location>
</feature>
<evidence type="ECO:0000256" key="1">
    <source>
        <dbReference type="ARBA" id="ARBA00010995"/>
    </source>
</evidence>
<feature type="compositionally biased region" description="Low complexity" evidence="8">
    <location>
        <begin position="626"/>
        <end position="642"/>
    </location>
</feature>
<keyword evidence="6" id="KW-0521">NADP</keyword>
<feature type="region of interest" description="Disordered" evidence="8">
    <location>
        <begin position="1059"/>
        <end position="1084"/>
    </location>
</feature>
<dbReference type="GO" id="GO:0019674">
    <property type="term" value="P:NAD+ metabolic process"/>
    <property type="evidence" value="ECO:0007669"/>
    <property type="project" value="InterPro"/>
</dbReference>
<feature type="compositionally biased region" description="Basic and acidic residues" evidence="8">
    <location>
        <begin position="1224"/>
        <end position="1235"/>
    </location>
</feature>
<evidence type="ECO:0000256" key="3">
    <source>
        <dbReference type="ARBA" id="ARBA00022741"/>
    </source>
</evidence>
<dbReference type="Pfam" id="PF20143">
    <property type="entry name" value="NAD_kinase_C"/>
    <property type="match status" value="1"/>
</dbReference>
<feature type="compositionally biased region" description="Basic and acidic residues" evidence="8">
    <location>
        <begin position="1186"/>
        <end position="1216"/>
    </location>
</feature>
<protein>
    <submittedName>
        <fullName evidence="9">Nad(+) nadh kinase domain-containing protein</fullName>
    </submittedName>
</protein>
<evidence type="ECO:0000256" key="6">
    <source>
        <dbReference type="ARBA" id="ARBA00022857"/>
    </source>
</evidence>
<feature type="compositionally biased region" description="Low complexity" evidence="8">
    <location>
        <begin position="761"/>
        <end position="775"/>
    </location>
</feature>
<evidence type="ECO:0000313" key="10">
    <source>
        <dbReference type="Proteomes" id="UP000221165"/>
    </source>
</evidence>
<feature type="compositionally biased region" description="Low complexity" evidence="8">
    <location>
        <begin position="71"/>
        <end position="105"/>
    </location>
</feature>
<proteinExistence type="inferred from homology"/>
<feature type="region of interest" description="Disordered" evidence="8">
    <location>
        <begin position="893"/>
        <end position="937"/>
    </location>
</feature>
<dbReference type="EMBL" id="MIGC01004876">
    <property type="protein sequence ID" value="PHJ17564.1"/>
    <property type="molecule type" value="Genomic_DNA"/>
</dbReference>
<dbReference type="RefSeq" id="XP_067919283.1">
    <property type="nucleotide sequence ID" value="XM_068068741.1"/>
</dbReference>
<evidence type="ECO:0000313" key="9">
    <source>
        <dbReference type="EMBL" id="PHJ17564.1"/>
    </source>
</evidence>
<feature type="compositionally biased region" description="Basic and acidic residues" evidence="8">
    <location>
        <begin position="1305"/>
        <end position="1315"/>
    </location>
</feature>
<dbReference type="Gene3D" id="3.40.50.10330">
    <property type="entry name" value="Probable inorganic polyphosphate/atp-NAD kinase, domain 1"/>
    <property type="match status" value="1"/>
</dbReference>
<dbReference type="PANTHER" id="PTHR20275:SF0">
    <property type="entry name" value="NAD KINASE"/>
    <property type="match status" value="1"/>
</dbReference>
<feature type="compositionally biased region" description="Low complexity" evidence="8">
    <location>
        <begin position="805"/>
        <end position="814"/>
    </location>
</feature>
<feature type="compositionally biased region" description="Acidic residues" evidence="8">
    <location>
        <begin position="424"/>
        <end position="437"/>
    </location>
</feature>
<organism evidence="9 10">
    <name type="scientific">Cystoisospora suis</name>
    <dbReference type="NCBI Taxonomy" id="483139"/>
    <lineage>
        <taxon>Eukaryota</taxon>
        <taxon>Sar</taxon>
        <taxon>Alveolata</taxon>
        <taxon>Apicomplexa</taxon>
        <taxon>Conoidasida</taxon>
        <taxon>Coccidia</taxon>
        <taxon>Eucoccidiorida</taxon>
        <taxon>Eimeriorina</taxon>
        <taxon>Sarcocystidae</taxon>
        <taxon>Cystoisospora</taxon>
    </lineage>
</organism>
<feature type="compositionally biased region" description="Low complexity" evidence="8">
    <location>
        <begin position="124"/>
        <end position="133"/>
    </location>
</feature>
<dbReference type="InterPro" id="IPR017437">
    <property type="entry name" value="ATP-NAD_kinase_PpnK-typ_C"/>
</dbReference>
<dbReference type="FunFam" id="2.60.200.30:FF:000009">
    <property type="entry name" value="Poly(P)/ATP NAD kinase"/>
    <property type="match status" value="1"/>
</dbReference>
<dbReference type="SUPFAM" id="SSF111331">
    <property type="entry name" value="NAD kinase/diacylglycerol kinase-like"/>
    <property type="match status" value="1"/>
</dbReference>
<feature type="region of interest" description="Disordered" evidence="8">
    <location>
        <begin position="1107"/>
        <end position="1439"/>
    </location>
</feature>
<keyword evidence="4 9" id="KW-0418">Kinase</keyword>
<feature type="region of interest" description="Disordered" evidence="8">
    <location>
        <begin position="1600"/>
        <end position="1663"/>
    </location>
</feature>
<dbReference type="Pfam" id="PF01513">
    <property type="entry name" value="NAD_kinase"/>
    <property type="match status" value="1"/>
</dbReference>
<dbReference type="HAMAP" id="MF_00361">
    <property type="entry name" value="NAD_kinase"/>
    <property type="match status" value="1"/>
</dbReference>
<feature type="compositionally biased region" description="Basic and acidic residues" evidence="8">
    <location>
        <begin position="1160"/>
        <end position="1176"/>
    </location>
</feature>
<feature type="compositionally biased region" description="Polar residues" evidence="8">
    <location>
        <begin position="1492"/>
        <end position="1501"/>
    </location>
</feature>
<feature type="compositionally biased region" description="Basic and acidic residues" evidence="8">
    <location>
        <begin position="643"/>
        <end position="661"/>
    </location>
</feature>
<dbReference type="OrthoDB" id="24581at2759"/>
<feature type="compositionally biased region" description="Basic and acidic residues" evidence="8">
    <location>
        <begin position="1108"/>
        <end position="1128"/>
    </location>
</feature>
<dbReference type="GO" id="GO:0003951">
    <property type="term" value="F:NAD+ kinase activity"/>
    <property type="evidence" value="ECO:0007669"/>
    <property type="project" value="InterPro"/>
</dbReference>
<dbReference type="Proteomes" id="UP000221165">
    <property type="component" value="Unassembled WGS sequence"/>
</dbReference>
<feature type="region of interest" description="Disordered" evidence="8">
    <location>
        <begin position="392"/>
        <end position="469"/>
    </location>
</feature>
<dbReference type="VEuPathDB" id="ToxoDB:CSUI_008613"/>
<keyword evidence="2" id="KW-0808">Transferase</keyword>
<feature type="compositionally biased region" description="Low complexity" evidence="8">
    <location>
        <begin position="905"/>
        <end position="926"/>
    </location>
</feature>
<dbReference type="InterPro" id="IPR002504">
    <property type="entry name" value="NADK"/>
</dbReference>
<feature type="compositionally biased region" description="Low complexity" evidence="8">
    <location>
        <begin position="705"/>
        <end position="744"/>
    </location>
</feature>
<feature type="compositionally biased region" description="Polar residues" evidence="8">
    <location>
        <begin position="1130"/>
        <end position="1146"/>
    </location>
</feature>
<feature type="compositionally biased region" description="Basic and acidic residues" evidence="8">
    <location>
        <begin position="1642"/>
        <end position="1651"/>
    </location>
</feature>
<accession>A0A2C6KM86</accession>
<evidence type="ECO:0000256" key="5">
    <source>
        <dbReference type="ARBA" id="ARBA00022840"/>
    </source>
</evidence>
<feature type="compositionally biased region" description="Basic and acidic residues" evidence="8">
    <location>
        <begin position="1277"/>
        <end position="1294"/>
    </location>
</feature>
<comment type="similarity">
    <text evidence="1">Belongs to the NAD kinase family.</text>
</comment>
<feature type="compositionally biased region" description="Basic and acidic residues" evidence="8">
    <location>
        <begin position="1250"/>
        <end position="1259"/>
    </location>
</feature>
<feature type="compositionally biased region" description="Basic and acidic residues" evidence="8">
    <location>
        <begin position="679"/>
        <end position="704"/>
    </location>
</feature>
<feature type="region of interest" description="Disordered" evidence="8">
    <location>
        <begin position="1473"/>
        <end position="1536"/>
    </location>
</feature>
<evidence type="ECO:0000256" key="8">
    <source>
        <dbReference type="SAM" id="MobiDB-lite"/>
    </source>
</evidence>
<dbReference type="Gene3D" id="2.60.200.30">
    <property type="entry name" value="Probable inorganic polyphosphate/atp-NAD kinase, domain 2"/>
    <property type="match status" value="1"/>
</dbReference>
<feature type="compositionally biased region" description="Low complexity" evidence="8">
    <location>
        <begin position="1502"/>
        <end position="1513"/>
    </location>
</feature>
<feature type="compositionally biased region" description="Basic and acidic residues" evidence="8">
    <location>
        <begin position="840"/>
        <end position="878"/>
    </location>
</feature>
<evidence type="ECO:0000256" key="4">
    <source>
        <dbReference type="ARBA" id="ARBA00022777"/>
    </source>
</evidence>
<keyword evidence="7" id="KW-0520">NAD</keyword>
<feature type="compositionally biased region" description="Basic and acidic residues" evidence="8">
    <location>
        <begin position="977"/>
        <end position="1011"/>
    </location>
</feature>
<evidence type="ECO:0000256" key="7">
    <source>
        <dbReference type="ARBA" id="ARBA00023027"/>
    </source>
</evidence>
<feature type="compositionally biased region" description="Polar residues" evidence="8">
    <location>
        <begin position="1239"/>
        <end position="1248"/>
    </location>
</feature>
<feature type="region of interest" description="Disordered" evidence="8">
    <location>
        <begin position="975"/>
        <end position="1014"/>
    </location>
</feature>
<keyword evidence="3" id="KW-0547">Nucleotide-binding</keyword>
<comment type="caution">
    <text evidence="9">The sequence shown here is derived from an EMBL/GenBank/DDBJ whole genome shotgun (WGS) entry which is preliminary data.</text>
</comment>
<feature type="region of interest" description="Disordered" evidence="8">
    <location>
        <begin position="1763"/>
        <end position="1822"/>
    </location>
</feature>
<feature type="compositionally biased region" description="Basic and acidic residues" evidence="8">
    <location>
        <begin position="438"/>
        <end position="454"/>
    </location>
</feature>
<feature type="compositionally biased region" description="Basic and acidic residues" evidence="8">
    <location>
        <begin position="392"/>
        <end position="405"/>
    </location>
</feature>
<dbReference type="GO" id="GO:0005524">
    <property type="term" value="F:ATP binding"/>
    <property type="evidence" value="ECO:0007669"/>
    <property type="project" value="UniProtKB-KW"/>
</dbReference>
<gene>
    <name evidence="9" type="ORF">CSUI_008613</name>
</gene>
<keyword evidence="10" id="KW-1185">Reference proteome</keyword>
<dbReference type="PANTHER" id="PTHR20275">
    <property type="entry name" value="NAD KINASE"/>
    <property type="match status" value="1"/>
</dbReference>
<reference evidence="9 10" key="1">
    <citation type="journal article" date="2017" name="Int. J. Parasitol.">
        <title>The genome of the protozoan parasite Cystoisospora suis and a reverse vaccinology approach to identify vaccine candidates.</title>
        <authorList>
            <person name="Palmieri N."/>
            <person name="Shrestha A."/>
            <person name="Ruttkowski B."/>
            <person name="Beck T."/>
            <person name="Vogl C."/>
            <person name="Tomley F."/>
            <person name="Blake D.P."/>
            <person name="Joachim A."/>
        </authorList>
    </citation>
    <scope>NUCLEOTIDE SEQUENCE [LARGE SCALE GENOMIC DNA]</scope>
    <source>
        <strain evidence="9 10">Wien I</strain>
    </source>
</reference>
<feature type="compositionally biased region" description="Basic and acidic residues" evidence="8">
    <location>
        <begin position="106"/>
        <end position="121"/>
    </location>
</feature>
<sequence length="1838" mass="198512">MHHVLGLTVIVEPSAAKEMAVAVNNRVPLKTWDFHLSNPESGVSSSSSLTSTSQSRRHSPQFSSGHRYRRTSPSSSPSSSTSSSTSSSSTLSSPSASFCSPPLSSHLHDSTADPRGRDRKQPPSSSCKIGSLSSSKRSSYQRLPGQLCESIDVVVALGGDGTMLWVSRLFEESVPPVLGVSMGSLGYLTRFPIDEAREQLTEMAARKKFSVNLRCRLKVCLVTESHEVRQTLVAFNECVIDRGHSSNLCSLDVYCNDCFFTTVAADGLILATPTGSTAYSMSAGGSMVHPKVPCILFTPICPHSLSFRPLILPDSVVLRIVVPEDSRGSVWIAVDGRSRTQVKRGMYVLVSLSAFPFPMVVRRSSSCQDTWLESLKKGLNWNLRVRQGGRGDREDRFLSEQRGPEEQEGEILQEATTVHHHSEQEEEEEIEDEDDDECQHRHHDDDEGESDRRPSSSPTSSTYPLRNVADLRAVPSMRSTCTDSLFTHNVSPLSVSLSKRDDGHAMAESAPAQASYRPAAMESFPPCMRHVKEAGASFEGGPVEQRQGEENSAVFECAGLPCVAERQRQSRLLEARDDIISGESPVDDWSSSFPVSCGSSPFSRQEEGLRSFAAPAVLASRRDEGSSLSLSPVSAFSSPESVGRYHKETASTKRCTIEKHGFPGRRTGDPGFSSLSVSLEHDGQRREKERHPVRSEDHQEDMECTRSAPCSSSSSFPPPARTSYPVSSASVHTTSSVLPTSSSVGHHPGCRASRPEGSTTSSRGMALSTLSSSSSQEMTKPLPGVHKELSPEFVKGPVFMVSSLQSCTSSLPSSNDFPPVRFSSVGGGYRGGRRRRRQGRREDSFTPDREAPLSPRRDFISFHGRHEGRGDGDRSADARKDLSHVLNQDKETSYISVEETDNGSIKELSSSSLSSSPARGRHSSMSQETRDERPLGQGPPICPCCSRASRYGLSLAEWGKHQVGHHRVHRVVSYGEDGQRSEEGKADVGSEAISEKQDALRGRERSRRETTGVDGWRGANDCSFPLVRRSHTSGSEPIQSRRQEEVSIPPTFLSCAVDEKEGVTRRQKGKVAEQPPCSCPRREDKYRLSDEGDLGVFSLRKRCAGVESTKRDCRSDGGELRRVVDARSPRASSGTPSVADSLSQQTRGERSFFSAVSGDARSEPESKEFDSRRRPFESFPSPSRRGKGEDTAVQRRGSRIVDLKDCSRTTDGEVRPHVAQTKGDWGDQVEHYRDDEQADQTGYRSGGSNERPRSYDGKSSRVSPVSSGLARQVQRSSHREEAKGEEHQKVDELTSRGVEALPGLRTEERGTRDSSLDLSHGSGPASFLLLSSSPPPEGTVDTPTRGAKAPEWQYSDSHTVESHTRSGPSFERANNILSQARCKTGVSSSPESSHEGTLSEDVSQSPLLSGGRGEDEQFHKSCFCPGPFPPRAQHSPEGDCSLVEVLPSRAASAPPARLEINPAHSCPDIPRVQVSAGESPFRGDRAAAEGTGTISPVSSWGGSTSPLLRQSSSSRHRRFSGPPSGERGSVNSSSRQCDRMQYAGLSCPSGRRSPCLCSSSACVPQNAVSRAQGTRSGKACPRAVGSGRTRYTQAIQKKNEGDGNRNVSYAPQANIGSSTGLPCPSPWGVRRRTESDGFPVETARENRDCGTSRKGTPKRRLPRCSFSTGALASVLNGSLGSLPSAGAVGADEGSGGNTGRPGSMRPSSSTGEIQRTGGGGSSRTSGGNQSVFILPTDECETMVRLVSRSSRSSSDLFRNVQDVAVSGVSPSPPSVTPRDVVEGSVAASPAFSQQGVSTAPERERRSRSSPLQAPYSWPAPVPSLVTIEGESLEKGECK</sequence>
<feature type="region of interest" description="Disordered" evidence="8">
    <location>
        <begin position="38"/>
        <end position="133"/>
    </location>
</feature>
<dbReference type="InterPro" id="IPR017438">
    <property type="entry name" value="ATP-NAD_kinase_N"/>
</dbReference>
<feature type="region of interest" description="Disordered" evidence="8">
    <location>
        <begin position="623"/>
        <end position="788"/>
    </location>
</feature>
<dbReference type="GeneID" id="94431952"/>
<feature type="compositionally biased region" description="Low complexity" evidence="8">
    <location>
        <begin position="38"/>
        <end position="54"/>
    </location>
</feature>
<dbReference type="GO" id="GO:0006741">
    <property type="term" value="P:NADP+ biosynthetic process"/>
    <property type="evidence" value="ECO:0007669"/>
    <property type="project" value="InterPro"/>
</dbReference>
<feature type="region of interest" description="Disordered" evidence="8">
    <location>
        <begin position="805"/>
        <end position="878"/>
    </location>
</feature>
<dbReference type="InterPro" id="IPR016064">
    <property type="entry name" value="NAD/diacylglycerol_kinase_sf"/>
</dbReference>
<evidence type="ECO:0000256" key="2">
    <source>
        <dbReference type="ARBA" id="ARBA00022679"/>
    </source>
</evidence>